<dbReference type="Pfam" id="PF06020">
    <property type="entry name" value="Roughex"/>
    <property type="match status" value="1"/>
</dbReference>
<dbReference type="EMBL" id="AF327890">
    <property type="protein sequence ID" value="AAL29211.1"/>
    <property type="molecule type" value="Genomic_DNA"/>
</dbReference>
<dbReference type="AlphaFoldDB" id="Q95WE7"/>
<proteinExistence type="predicted"/>
<protein>
    <submittedName>
        <fullName evidence="2">RUX</fullName>
    </submittedName>
</protein>
<feature type="compositionally biased region" description="Acidic residues" evidence="1">
    <location>
        <begin position="255"/>
        <end position="282"/>
    </location>
</feature>
<evidence type="ECO:0000256" key="1">
    <source>
        <dbReference type="SAM" id="MobiDB-lite"/>
    </source>
</evidence>
<name>Q95WE7_DROOR</name>
<gene>
    <name evidence="2" type="primary">rux</name>
</gene>
<evidence type="ECO:0000313" key="2">
    <source>
        <dbReference type="EMBL" id="AAL29211.1"/>
    </source>
</evidence>
<dbReference type="InterPro" id="IPR009259">
    <property type="entry name" value="Roughex"/>
</dbReference>
<feature type="compositionally biased region" description="Acidic residues" evidence="1">
    <location>
        <begin position="227"/>
        <end position="237"/>
    </location>
</feature>
<feature type="compositionally biased region" description="Polar residues" evidence="1">
    <location>
        <begin position="307"/>
        <end position="327"/>
    </location>
</feature>
<accession>Q95WE7</accession>
<feature type="region of interest" description="Disordered" evidence="1">
    <location>
        <begin position="209"/>
        <end position="343"/>
    </location>
</feature>
<sequence length="343" mass="38363">MNPPEEHKGTPLGVIHEFIKGVDDGTICRDLGEDCILSYYSRNVRGAKAITGFLRTQVTRSYRHANFEKASLLAKADEILLQARFGKAFDDERRRIYSKTRFDRTTNMHLHAESDDEEVNKEFSTTLITPPRPSSYNLNTLVYVEACGLLNRRDDYEYGGLDLGESCAVHLTLGYRSTWLNGGQVSGFEICLAIYDRCLNSLNRSTLVPPPAVDCGRRANARYNPTTDDEGDSEEDFPPATFRRGVRRTLFTEENTQEGEDGDGDGDGDSDGDPDPIPEVEQEQPAPQQAEETAREAVNTAVDLPTPSETTNSSSYTPRKRMQTINGNEVPPKRTPGPQRMRF</sequence>
<reference evidence="2" key="1">
    <citation type="journal article" date="2001" name="Mol. Biol. Evol.">
        <title>Rapid evolution of a cyclin A inhibitor gene, roughex, in Drosophila.</title>
        <authorList>
            <person name="Avedisov S.N."/>
            <person name="Rogozin I.B."/>
            <person name="Koonin E.V."/>
            <person name="Thomas B.J."/>
        </authorList>
    </citation>
    <scope>NUCLEOTIDE SEQUENCE</scope>
</reference>
<organism evidence="2">
    <name type="scientific">Drosophila orena</name>
    <name type="common">Fruit fly</name>
    <dbReference type="NCBI Taxonomy" id="7233"/>
    <lineage>
        <taxon>Eukaryota</taxon>
        <taxon>Metazoa</taxon>
        <taxon>Ecdysozoa</taxon>
        <taxon>Arthropoda</taxon>
        <taxon>Hexapoda</taxon>
        <taxon>Insecta</taxon>
        <taxon>Pterygota</taxon>
        <taxon>Neoptera</taxon>
        <taxon>Endopterygota</taxon>
        <taxon>Diptera</taxon>
        <taxon>Brachycera</taxon>
        <taxon>Muscomorpha</taxon>
        <taxon>Ephydroidea</taxon>
        <taxon>Drosophilidae</taxon>
        <taxon>Drosophila</taxon>
        <taxon>Sophophora</taxon>
    </lineage>
</organism>